<gene>
    <name evidence="2" type="ORF">B0O44_103555</name>
</gene>
<dbReference type="GO" id="GO:0009231">
    <property type="term" value="P:riboflavin biosynthetic process"/>
    <property type="evidence" value="ECO:0007669"/>
    <property type="project" value="InterPro"/>
</dbReference>
<evidence type="ECO:0000259" key="1">
    <source>
        <dbReference type="Pfam" id="PF01872"/>
    </source>
</evidence>
<dbReference type="EMBL" id="QKLU01000003">
    <property type="protein sequence ID" value="PYF75108.1"/>
    <property type="molecule type" value="Genomic_DNA"/>
</dbReference>
<dbReference type="OrthoDB" id="195113at2"/>
<dbReference type="Proteomes" id="UP000248198">
    <property type="component" value="Unassembled WGS sequence"/>
</dbReference>
<dbReference type="InterPro" id="IPR002734">
    <property type="entry name" value="RibDG_C"/>
</dbReference>
<feature type="domain" description="Bacterial bifunctional deaminase-reductase C-terminal" evidence="1">
    <location>
        <begin position="2"/>
        <end position="169"/>
    </location>
</feature>
<protein>
    <submittedName>
        <fullName evidence="2">Dihydrofolate reductase</fullName>
    </submittedName>
</protein>
<dbReference type="InterPro" id="IPR024072">
    <property type="entry name" value="DHFR-like_dom_sf"/>
</dbReference>
<accession>A0A318UJ30</accession>
<dbReference type="Pfam" id="PF01872">
    <property type="entry name" value="RibD_C"/>
    <property type="match status" value="1"/>
</dbReference>
<comment type="caution">
    <text evidence="2">The sequence shown here is derived from an EMBL/GenBank/DDBJ whole genome shotgun (WGS) entry which is preliminary data.</text>
</comment>
<sequence>MRKLILGLAVTLDGYIEGPNGEYDWCFTDQDYGLNEFFNRIDAIFIGRKSYEIALKHAQNPNDGMIPGMPAVTEYVFSNTLKSVKEGAKLISGDSIAQAKNIKEQPGKDIWLFGGASLTEALMKAGLVDELWMSVHPVLLGSGKPLFHNNDNRTALTLLESKTYETGLVSLRYRID</sequence>
<keyword evidence="3" id="KW-1185">Reference proteome</keyword>
<dbReference type="SUPFAM" id="SSF53597">
    <property type="entry name" value="Dihydrofolate reductase-like"/>
    <property type="match status" value="1"/>
</dbReference>
<proteinExistence type="predicted"/>
<dbReference type="Gene3D" id="3.40.430.10">
    <property type="entry name" value="Dihydrofolate Reductase, subunit A"/>
    <property type="match status" value="1"/>
</dbReference>
<dbReference type="InterPro" id="IPR050765">
    <property type="entry name" value="Riboflavin_Biosynth_HTPR"/>
</dbReference>
<dbReference type="PANTHER" id="PTHR38011">
    <property type="entry name" value="DIHYDROFOLATE REDUCTASE FAMILY PROTEIN (AFU_ORTHOLOGUE AFUA_8G06820)"/>
    <property type="match status" value="1"/>
</dbReference>
<dbReference type="PANTHER" id="PTHR38011:SF11">
    <property type="entry name" value="2,5-DIAMINO-6-RIBOSYLAMINO-4(3H)-PYRIMIDINONE 5'-PHOSPHATE REDUCTASE"/>
    <property type="match status" value="1"/>
</dbReference>
<dbReference type="RefSeq" id="WP_110830153.1">
    <property type="nucleotide sequence ID" value="NZ_QKLU01000003.1"/>
</dbReference>
<organism evidence="2 3">
    <name type="scientific">Pedobacter nutrimenti</name>
    <dbReference type="NCBI Taxonomy" id="1241337"/>
    <lineage>
        <taxon>Bacteria</taxon>
        <taxon>Pseudomonadati</taxon>
        <taxon>Bacteroidota</taxon>
        <taxon>Sphingobacteriia</taxon>
        <taxon>Sphingobacteriales</taxon>
        <taxon>Sphingobacteriaceae</taxon>
        <taxon>Pedobacter</taxon>
    </lineage>
</organism>
<evidence type="ECO:0000313" key="2">
    <source>
        <dbReference type="EMBL" id="PYF75108.1"/>
    </source>
</evidence>
<dbReference type="GO" id="GO:0008703">
    <property type="term" value="F:5-amino-6-(5-phosphoribosylamino)uracil reductase activity"/>
    <property type="evidence" value="ECO:0007669"/>
    <property type="project" value="InterPro"/>
</dbReference>
<name>A0A318UJ30_9SPHI</name>
<dbReference type="AlphaFoldDB" id="A0A318UJ30"/>
<evidence type="ECO:0000313" key="3">
    <source>
        <dbReference type="Proteomes" id="UP000248198"/>
    </source>
</evidence>
<reference evidence="2 3" key="1">
    <citation type="submission" date="2018-06" db="EMBL/GenBank/DDBJ databases">
        <title>Genomic Encyclopedia of Archaeal and Bacterial Type Strains, Phase II (KMG-II): from individual species to whole genera.</title>
        <authorList>
            <person name="Goeker M."/>
        </authorList>
    </citation>
    <scope>NUCLEOTIDE SEQUENCE [LARGE SCALE GENOMIC DNA]</scope>
    <source>
        <strain evidence="2 3">DSM 27372</strain>
    </source>
</reference>